<gene>
    <name evidence="1" type="ORF">ALO94_200583</name>
</gene>
<sequence length="134" mass="15270">MWQTHGKVILQQPSRLTILSAPVDKQATFDFLTEKQRFADRETARQQPFLMNEMHTGRFDLARRVTFETLAIDAQAASVGAVNAGQHLDQRRFARAVFADQPMNRSRRHLQVDPVKRLGCAETFADAAQVQGRY</sequence>
<dbReference type="EMBL" id="LJRI01000584">
    <property type="protein sequence ID" value="KPY96118.1"/>
    <property type="molecule type" value="Genomic_DNA"/>
</dbReference>
<name>A0A0Q0BN99_PSESX</name>
<comment type="caution">
    <text evidence="1">The sequence shown here is derived from an EMBL/GenBank/DDBJ whole genome shotgun (WGS) entry which is preliminary data.</text>
</comment>
<dbReference type="AntiFam" id="ANF00095">
    <property type="entry name" value="Shadow ORF (opposite ABC transporters)"/>
</dbReference>
<evidence type="ECO:0000313" key="1">
    <source>
        <dbReference type="EMBL" id="KPY96118.1"/>
    </source>
</evidence>
<accession>A0A0Q0BN99</accession>
<protein>
    <submittedName>
        <fullName evidence="1">Urease accessory protein UreD 2</fullName>
    </submittedName>
</protein>
<dbReference type="AlphaFoldDB" id="A0A0Q0BN99"/>
<reference evidence="1 2" key="1">
    <citation type="submission" date="2015-09" db="EMBL/GenBank/DDBJ databases">
        <title>Genome announcement of multiple Pseudomonas syringae strains.</title>
        <authorList>
            <person name="Thakur S."/>
            <person name="Wang P.W."/>
            <person name="Gong Y."/>
            <person name="Weir B.S."/>
            <person name="Guttman D.S."/>
        </authorList>
    </citation>
    <scope>NUCLEOTIDE SEQUENCE [LARGE SCALE GENOMIC DNA]</scope>
    <source>
        <strain evidence="1 2">ICMP16929</strain>
    </source>
</reference>
<evidence type="ECO:0000313" key="2">
    <source>
        <dbReference type="Proteomes" id="UP000050384"/>
    </source>
</evidence>
<organism evidence="1 2">
    <name type="scientific">Pseudomonas syringae pv. spinaceae</name>
    <dbReference type="NCBI Taxonomy" id="264459"/>
    <lineage>
        <taxon>Bacteria</taxon>
        <taxon>Pseudomonadati</taxon>
        <taxon>Pseudomonadota</taxon>
        <taxon>Gammaproteobacteria</taxon>
        <taxon>Pseudomonadales</taxon>
        <taxon>Pseudomonadaceae</taxon>
        <taxon>Pseudomonas</taxon>
        <taxon>Pseudomonas syringae</taxon>
    </lineage>
</organism>
<proteinExistence type="predicted"/>
<dbReference type="Proteomes" id="UP000050384">
    <property type="component" value="Unassembled WGS sequence"/>
</dbReference>